<dbReference type="InterPro" id="IPR039361">
    <property type="entry name" value="Cyclin"/>
</dbReference>
<dbReference type="InterPro" id="IPR046965">
    <property type="entry name" value="Cyclin_A/B-like"/>
</dbReference>
<dbReference type="Pfam" id="PF02984">
    <property type="entry name" value="Cyclin_C"/>
    <property type="match status" value="1"/>
</dbReference>
<dbReference type="SMART" id="SM01332">
    <property type="entry name" value="Cyclin_C"/>
    <property type="match status" value="1"/>
</dbReference>
<sequence>MNHNNQLQRRPSSVPLGDITQHQTNGLLPGKRTAPTSANNSATTTPTMTPLAFPAANTQRMFDVDPCCVSEYHDEIIKHLMRREVTMQRDGSYLESQRDVTERMRQILVDWLIDVNLKFKLHPETFFLAVDIVDRYLSKAQVPRAQLQLVGITAVLIAAKHEEVWPPEVKDCVYIAANTYTAAEVLVMERDIAGTLFFRFTVPTPYPIIVRLLDATGAPESVRHAAMFFMESAAHEIRLVPCLPSRIACASLLLARLLIATNSISRVAEEEILLEDQWDSDVEVLSHGVTLEEIEPIARQLLQSAQALTNPSSRLQAVRRKYLSQRYGGIAGMNFPVLSSDFTLTE</sequence>
<keyword evidence="3" id="KW-0131">Cell cycle</keyword>
<dbReference type="FunFam" id="1.10.472.10:FF:000001">
    <property type="entry name" value="G2/mitotic-specific cyclin"/>
    <property type="match status" value="1"/>
</dbReference>
<proteinExistence type="inferred from homology"/>
<accession>A0A0S4JB51</accession>
<dbReference type="CDD" id="cd20537">
    <property type="entry name" value="CYCLIN_CCNO-like_rpt2"/>
    <property type="match status" value="1"/>
</dbReference>
<feature type="domain" description="Cyclin-like" evidence="6">
    <location>
        <begin position="207"/>
        <end position="303"/>
    </location>
</feature>
<dbReference type="OMA" id="KNAEMFM"/>
<dbReference type="PANTHER" id="PTHR10177">
    <property type="entry name" value="CYCLINS"/>
    <property type="match status" value="1"/>
</dbReference>
<feature type="domain" description="Cyclin C-terminal" evidence="7">
    <location>
        <begin position="203"/>
        <end position="336"/>
    </location>
</feature>
<dbReference type="InterPro" id="IPR006671">
    <property type="entry name" value="Cyclin_N"/>
</dbReference>
<protein>
    <submittedName>
        <fullName evidence="8">Cyclin, putative</fullName>
    </submittedName>
</protein>
<organism evidence="8 9">
    <name type="scientific">Bodo saltans</name>
    <name type="common">Flagellated protozoan</name>
    <dbReference type="NCBI Taxonomy" id="75058"/>
    <lineage>
        <taxon>Eukaryota</taxon>
        <taxon>Discoba</taxon>
        <taxon>Euglenozoa</taxon>
        <taxon>Kinetoplastea</taxon>
        <taxon>Metakinetoplastina</taxon>
        <taxon>Eubodonida</taxon>
        <taxon>Bodonidae</taxon>
        <taxon>Bodo</taxon>
    </lineage>
</organism>
<dbReference type="GO" id="GO:0051301">
    <property type="term" value="P:cell division"/>
    <property type="evidence" value="ECO:0007669"/>
    <property type="project" value="UniProtKB-KW"/>
</dbReference>
<dbReference type="VEuPathDB" id="TriTrypDB:BSAL_10940"/>
<gene>
    <name evidence="8" type="ORF">BSAL_10940</name>
</gene>
<keyword evidence="2 4" id="KW-0195">Cyclin</keyword>
<dbReference type="Proteomes" id="UP000051952">
    <property type="component" value="Unassembled WGS sequence"/>
</dbReference>
<keyword evidence="1" id="KW-0132">Cell division</keyword>
<dbReference type="GO" id="GO:0016538">
    <property type="term" value="F:cyclin-dependent protein serine/threonine kinase regulator activity"/>
    <property type="evidence" value="ECO:0007669"/>
    <property type="project" value="InterPro"/>
</dbReference>
<dbReference type="SUPFAM" id="SSF47954">
    <property type="entry name" value="Cyclin-like"/>
    <property type="match status" value="2"/>
</dbReference>
<dbReference type="CDD" id="cd20507">
    <property type="entry name" value="CYCLIN_CCNB1-like_rpt1"/>
    <property type="match status" value="1"/>
</dbReference>
<evidence type="ECO:0000313" key="8">
    <source>
        <dbReference type="EMBL" id="CUG87583.1"/>
    </source>
</evidence>
<keyword evidence="9" id="KW-1185">Reference proteome</keyword>
<dbReference type="Pfam" id="PF00134">
    <property type="entry name" value="Cyclin_N"/>
    <property type="match status" value="1"/>
</dbReference>
<evidence type="ECO:0000259" key="6">
    <source>
        <dbReference type="SMART" id="SM00385"/>
    </source>
</evidence>
<comment type="similarity">
    <text evidence="4">Belongs to the cyclin family.</text>
</comment>
<feature type="compositionally biased region" description="Polar residues" evidence="5">
    <location>
        <begin position="1"/>
        <end position="11"/>
    </location>
</feature>
<dbReference type="GO" id="GO:0044772">
    <property type="term" value="P:mitotic cell cycle phase transition"/>
    <property type="evidence" value="ECO:0007669"/>
    <property type="project" value="InterPro"/>
</dbReference>
<reference evidence="9" key="1">
    <citation type="submission" date="2015-09" db="EMBL/GenBank/DDBJ databases">
        <authorList>
            <consortium name="Pathogen Informatics"/>
        </authorList>
    </citation>
    <scope>NUCLEOTIDE SEQUENCE [LARGE SCALE GENOMIC DNA]</scope>
    <source>
        <strain evidence="9">Lake Konstanz</strain>
    </source>
</reference>
<dbReference type="EMBL" id="CYKH01001546">
    <property type="protein sequence ID" value="CUG87583.1"/>
    <property type="molecule type" value="Genomic_DNA"/>
</dbReference>
<dbReference type="InterPro" id="IPR004367">
    <property type="entry name" value="Cyclin_C-dom"/>
</dbReference>
<evidence type="ECO:0000256" key="2">
    <source>
        <dbReference type="ARBA" id="ARBA00023127"/>
    </source>
</evidence>
<dbReference type="SMART" id="SM00385">
    <property type="entry name" value="CYCLIN"/>
    <property type="match status" value="2"/>
</dbReference>
<feature type="compositionally biased region" description="Low complexity" evidence="5">
    <location>
        <begin position="33"/>
        <end position="50"/>
    </location>
</feature>
<dbReference type="Gene3D" id="1.10.472.10">
    <property type="entry name" value="Cyclin-like"/>
    <property type="match status" value="2"/>
</dbReference>
<evidence type="ECO:0000256" key="3">
    <source>
        <dbReference type="ARBA" id="ARBA00023306"/>
    </source>
</evidence>
<evidence type="ECO:0000259" key="7">
    <source>
        <dbReference type="SMART" id="SM01332"/>
    </source>
</evidence>
<evidence type="ECO:0000256" key="4">
    <source>
        <dbReference type="RuleBase" id="RU000383"/>
    </source>
</evidence>
<evidence type="ECO:0000256" key="1">
    <source>
        <dbReference type="ARBA" id="ARBA00022618"/>
    </source>
</evidence>
<feature type="region of interest" description="Disordered" evidence="5">
    <location>
        <begin position="1"/>
        <end position="50"/>
    </location>
</feature>
<dbReference type="AlphaFoldDB" id="A0A0S4JB51"/>
<dbReference type="PIRSF" id="PIRSF001771">
    <property type="entry name" value="Cyclin_A_B_D_E"/>
    <property type="match status" value="1"/>
</dbReference>
<dbReference type="InterPro" id="IPR013763">
    <property type="entry name" value="Cyclin-like_dom"/>
</dbReference>
<dbReference type="InterPro" id="IPR036915">
    <property type="entry name" value="Cyclin-like_sf"/>
</dbReference>
<name>A0A0S4JB51_BODSA</name>
<dbReference type="OrthoDB" id="5590282at2759"/>
<evidence type="ECO:0000313" key="9">
    <source>
        <dbReference type="Proteomes" id="UP000051952"/>
    </source>
</evidence>
<feature type="domain" description="Cyclin-like" evidence="6">
    <location>
        <begin position="110"/>
        <end position="194"/>
    </location>
</feature>
<dbReference type="InterPro" id="IPR048258">
    <property type="entry name" value="Cyclins_cyclin-box"/>
</dbReference>
<dbReference type="PROSITE" id="PS00292">
    <property type="entry name" value="CYCLINS"/>
    <property type="match status" value="1"/>
</dbReference>
<evidence type="ECO:0000256" key="5">
    <source>
        <dbReference type="SAM" id="MobiDB-lite"/>
    </source>
</evidence>